<reference evidence="2" key="1">
    <citation type="submission" date="2021-01" db="EMBL/GenBank/DDBJ databases">
        <authorList>
            <consortium name="Genoscope - CEA"/>
            <person name="William W."/>
        </authorList>
    </citation>
    <scope>NUCLEOTIDE SEQUENCE</scope>
</reference>
<evidence type="ECO:0000313" key="2">
    <source>
        <dbReference type="EMBL" id="CAD8109522.1"/>
    </source>
</evidence>
<evidence type="ECO:0000256" key="1">
    <source>
        <dbReference type="SAM" id="Phobius"/>
    </source>
</evidence>
<accession>A0A8S1Q1U8</accession>
<name>A0A8S1Q1U8_9CILI</name>
<dbReference type="Proteomes" id="UP000692954">
    <property type="component" value="Unassembled WGS sequence"/>
</dbReference>
<evidence type="ECO:0008006" key="4">
    <source>
        <dbReference type="Google" id="ProtNLM"/>
    </source>
</evidence>
<comment type="caution">
    <text evidence="2">The sequence shown here is derived from an EMBL/GenBank/DDBJ whole genome shotgun (WGS) entry which is preliminary data.</text>
</comment>
<dbReference type="EMBL" id="CAJJDN010000093">
    <property type="protein sequence ID" value="CAD8109522.1"/>
    <property type="molecule type" value="Genomic_DNA"/>
</dbReference>
<keyword evidence="1" id="KW-1133">Transmembrane helix</keyword>
<keyword evidence="3" id="KW-1185">Reference proteome</keyword>
<keyword evidence="1" id="KW-0812">Transmembrane</keyword>
<feature type="transmembrane region" description="Helical" evidence="1">
    <location>
        <begin position="122"/>
        <end position="140"/>
    </location>
</feature>
<keyword evidence="1" id="KW-0472">Membrane</keyword>
<organism evidence="2 3">
    <name type="scientific">Paramecium sonneborni</name>
    <dbReference type="NCBI Taxonomy" id="65129"/>
    <lineage>
        <taxon>Eukaryota</taxon>
        <taxon>Sar</taxon>
        <taxon>Alveolata</taxon>
        <taxon>Ciliophora</taxon>
        <taxon>Intramacronucleata</taxon>
        <taxon>Oligohymenophorea</taxon>
        <taxon>Peniculida</taxon>
        <taxon>Parameciidae</taxon>
        <taxon>Paramecium</taxon>
    </lineage>
</organism>
<protein>
    <recommendedName>
        <fullName evidence="4">Transmembrane protein</fullName>
    </recommendedName>
</protein>
<proteinExistence type="predicted"/>
<dbReference type="AlphaFoldDB" id="A0A8S1Q1U8"/>
<feature type="transmembrane region" description="Helical" evidence="1">
    <location>
        <begin position="152"/>
        <end position="170"/>
    </location>
</feature>
<gene>
    <name evidence="2" type="ORF">PSON_ATCC_30995.1.T0930221</name>
</gene>
<evidence type="ECO:0000313" key="3">
    <source>
        <dbReference type="Proteomes" id="UP000692954"/>
    </source>
</evidence>
<feature type="transmembrane region" description="Helical" evidence="1">
    <location>
        <begin position="80"/>
        <end position="102"/>
    </location>
</feature>
<feature type="transmembrane region" description="Helical" evidence="1">
    <location>
        <begin position="38"/>
        <end position="60"/>
    </location>
</feature>
<sequence length="175" mass="20696">MENQQHNEFNQQYHIIPQEELNQQQLQIFQIRQKVHPCILCLLLLCGMSTLFGGYLLFIIVLNNNEQSQNCGTMIKTVKYYSQFLMIDGAAQIILVIILCFLMPIKKYDIKTQVDRQLSFEFFDQIIFYFVLIIMIGIPQNEIHCISNQSRTIILLYSFLIYILIMLLIIQKCFQ</sequence>